<gene>
    <name evidence="1" type="ORF">AMEX_G16806</name>
</gene>
<accession>A0A8T2LFQ5</accession>
<dbReference type="EMBL" id="JAICCE010000013">
    <property type="protein sequence ID" value="KAG9269744.1"/>
    <property type="molecule type" value="Genomic_DNA"/>
</dbReference>
<name>A0A8T2LFQ5_ASTMX</name>
<protein>
    <submittedName>
        <fullName evidence="1">Uncharacterized protein</fullName>
    </submittedName>
</protein>
<reference evidence="1 2" key="1">
    <citation type="submission" date="2021-07" db="EMBL/GenBank/DDBJ databases">
        <authorList>
            <person name="Imarazene B."/>
            <person name="Zahm M."/>
            <person name="Klopp C."/>
            <person name="Cabau C."/>
            <person name="Beille S."/>
            <person name="Jouanno E."/>
            <person name="Castinel A."/>
            <person name="Lluch J."/>
            <person name="Gil L."/>
            <person name="Kuchtly C."/>
            <person name="Lopez Roques C."/>
            <person name="Donnadieu C."/>
            <person name="Parrinello H."/>
            <person name="Journot L."/>
            <person name="Du K."/>
            <person name="Schartl M."/>
            <person name="Retaux S."/>
            <person name="Guiguen Y."/>
        </authorList>
    </citation>
    <scope>NUCLEOTIDE SEQUENCE [LARGE SCALE GENOMIC DNA]</scope>
    <source>
        <strain evidence="1">Pach_M1</strain>
        <tissue evidence="1">Testis</tissue>
    </source>
</reference>
<sequence length="84" mass="9458">MMRFNGQYSHFRLSCVCDEAGVTSSLSILTFCALDITVFSQKEIGNLDKVNTEETETPLVQLFIQPQLFSYLSSCAKLQAIRTE</sequence>
<comment type="caution">
    <text evidence="1">The sequence shown here is derived from an EMBL/GenBank/DDBJ whole genome shotgun (WGS) entry which is preliminary data.</text>
</comment>
<proteinExistence type="predicted"/>
<evidence type="ECO:0000313" key="2">
    <source>
        <dbReference type="Proteomes" id="UP000752171"/>
    </source>
</evidence>
<dbReference type="AlphaFoldDB" id="A0A8T2LFQ5"/>
<organism evidence="1 2">
    <name type="scientific">Astyanax mexicanus</name>
    <name type="common">Blind cave fish</name>
    <name type="synonym">Astyanax fasciatus mexicanus</name>
    <dbReference type="NCBI Taxonomy" id="7994"/>
    <lineage>
        <taxon>Eukaryota</taxon>
        <taxon>Metazoa</taxon>
        <taxon>Chordata</taxon>
        <taxon>Craniata</taxon>
        <taxon>Vertebrata</taxon>
        <taxon>Euteleostomi</taxon>
        <taxon>Actinopterygii</taxon>
        <taxon>Neopterygii</taxon>
        <taxon>Teleostei</taxon>
        <taxon>Ostariophysi</taxon>
        <taxon>Characiformes</taxon>
        <taxon>Characoidei</taxon>
        <taxon>Acestrorhamphidae</taxon>
        <taxon>Acestrorhamphinae</taxon>
        <taxon>Astyanax</taxon>
    </lineage>
</organism>
<evidence type="ECO:0000313" key="1">
    <source>
        <dbReference type="EMBL" id="KAG9269744.1"/>
    </source>
</evidence>
<dbReference type="Proteomes" id="UP000752171">
    <property type="component" value="Unassembled WGS sequence"/>
</dbReference>